<organism evidence="2 3">
    <name type="scientific">Aureliella helgolandensis</name>
    <dbReference type="NCBI Taxonomy" id="2527968"/>
    <lineage>
        <taxon>Bacteria</taxon>
        <taxon>Pseudomonadati</taxon>
        <taxon>Planctomycetota</taxon>
        <taxon>Planctomycetia</taxon>
        <taxon>Pirellulales</taxon>
        <taxon>Pirellulaceae</taxon>
        <taxon>Aureliella</taxon>
    </lineage>
</organism>
<evidence type="ECO:0000256" key="1">
    <source>
        <dbReference type="SAM" id="MobiDB-lite"/>
    </source>
</evidence>
<name>A0A518G4D9_9BACT</name>
<evidence type="ECO:0000313" key="3">
    <source>
        <dbReference type="Proteomes" id="UP000318017"/>
    </source>
</evidence>
<dbReference type="KEGG" id="ahel:Q31a_17530"/>
<evidence type="ECO:0000313" key="2">
    <source>
        <dbReference type="EMBL" id="QDV23455.1"/>
    </source>
</evidence>
<feature type="compositionally biased region" description="Pro residues" evidence="1">
    <location>
        <begin position="92"/>
        <end position="101"/>
    </location>
</feature>
<dbReference type="AlphaFoldDB" id="A0A518G4D9"/>
<protein>
    <submittedName>
        <fullName evidence="2">Uncharacterized protein</fullName>
    </submittedName>
</protein>
<dbReference type="Proteomes" id="UP000318017">
    <property type="component" value="Chromosome"/>
</dbReference>
<keyword evidence="3" id="KW-1185">Reference proteome</keyword>
<proteinExistence type="predicted"/>
<gene>
    <name evidence="2" type="ORF">Q31a_17530</name>
</gene>
<sequence>MKLDEATKLAQEINDSPLVELIAIAKFKAPDAITADCPWGCAMLIKGRQLDSPGGRLRTAWSPDDWHLVRDALNAVPEPEELVPATTKLADLPPPADSPKLPPRDAAHRAQPTLF</sequence>
<accession>A0A518G4D9</accession>
<dbReference type="EMBL" id="CP036298">
    <property type="protein sequence ID" value="QDV23455.1"/>
    <property type="molecule type" value="Genomic_DNA"/>
</dbReference>
<feature type="region of interest" description="Disordered" evidence="1">
    <location>
        <begin position="86"/>
        <end position="115"/>
    </location>
</feature>
<reference evidence="2 3" key="1">
    <citation type="submission" date="2019-02" db="EMBL/GenBank/DDBJ databases">
        <title>Deep-cultivation of Planctomycetes and their phenomic and genomic characterization uncovers novel biology.</title>
        <authorList>
            <person name="Wiegand S."/>
            <person name="Jogler M."/>
            <person name="Boedeker C."/>
            <person name="Pinto D."/>
            <person name="Vollmers J."/>
            <person name="Rivas-Marin E."/>
            <person name="Kohn T."/>
            <person name="Peeters S.H."/>
            <person name="Heuer A."/>
            <person name="Rast P."/>
            <person name="Oberbeckmann S."/>
            <person name="Bunk B."/>
            <person name="Jeske O."/>
            <person name="Meyerdierks A."/>
            <person name="Storesund J.E."/>
            <person name="Kallscheuer N."/>
            <person name="Luecker S."/>
            <person name="Lage O.M."/>
            <person name="Pohl T."/>
            <person name="Merkel B.J."/>
            <person name="Hornburger P."/>
            <person name="Mueller R.-W."/>
            <person name="Bruemmer F."/>
            <person name="Labrenz M."/>
            <person name="Spormann A.M."/>
            <person name="Op den Camp H."/>
            <person name="Overmann J."/>
            <person name="Amann R."/>
            <person name="Jetten M.S.M."/>
            <person name="Mascher T."/>
            <person name="Medema M.H."/>
            <person name="Devos D.P."/>
            <person name="Kaster A.-K."/>
            <person name="Ovreas L."/>
            <person name="Rohde M."/>
            <person name="Galperin M.Y."/>
            <person name="Jogler C."/>
        </authorList>
    </citation>
    <scope>NUCLEOTIDE SEQUENCE [LARGE SCALE GENOMIC DNA]</scope>
    <source>
        <strain evidence="2 3">Q31a</strain>
    </source>
</reference>
<dbReference type="RefSeq" id="WP_145076407.1">
    <property type="nucleotide sequence ID" value="NZ_CP036298.1"/>
</dbReference>